<keyword evidence="2" id="KW-0694">RNA-binding</keyword>
<feature type="repeat" description="Pumilio" evidence="3">
    <location>
        <begin position="224"/>
        <end position="259"/>
    </location>
</feature>
<dbReference type="InterPro" id="IPR040059">
    <property type="entry name" value="PUM3"/>
</dbReference>
<evidence type="ECO:0000256" key="4">
    <source>
        <dbReference type="SAM" id="MobiDB-lite"/>
    </source>
</evidence>
<gene>
    <name evidence="6" type="ORF">NQ317_008632</name>
</gene>
<dbReference type="InterPro" id="IPR011989">
    <property type="entry name" value="ARM-like"/>
</dbReference>
<dbReference type="PANTHER" id="PTHR13389:SF0">
    <property type="entry name" value="PUMILIO HOMOLOG 3"/>
    <property type="match status" value="1"/>
</dbReference>
<dbReference type="Pfam" id="PF00806">
    <property type="entry name" value="PUF"/>
    <property type="match status" value="3"/>
</dbReference>
<dbReference type="EMBL" id="JAPWTJ010000053">
    <property type="protein sequence ID" value="KAJ8983930.1"/>
    <property type="molecule type" value="Genomic_DNA"/>
</dbReference>
<dbReference type="PANTHER" id="PTHR13389">
    <property type="entry name" value="PUMILIO HOMOLOG 3"/>
    <property type="match status" value="1"/>
</dbReference>
<organism evidence="6 7">
    <name type="scientific">Molorchus minor</name>
    <dbReference type="NCBI Taxonomy" id="1323400"/>
    <lineage>
        <taxon>Eukaryota</taxon>
        <taxon>Metazoa</taxon>
        <taxon>Ecdysozoa</taxon>
        <taxon>Arthropoda</taxon>
        <taxon>Hexapoda</taxon>
        <taxon>Insecta</taxon>
        <taxon>Pterygota</taxon>
        <taxon>Neoptera</taxon>
        <taxon>Endopterygota</taxon>
        <taxon>Coleoptera</taxon>
        <taxon>Polyphaga</taxon>
        <taxon>Cucujiformia</taxon>
        <taxon>Chrysomeloidea</taxon>
        <taxon>Cerambycidae</taxon>
        <taxon>Lamiinae</taxon>
        <taxon>Monochamini</taxon>
        <taxon>Molorchus</taxon>
    </lineage>
</organism>
<comment type="caution">
    <text evidence="6">The sequence shown here is derived from an EMBL/GenBank/DDBJ whole genome shotgun (WGS) entry which is preliminary data.</text>
</comment>
<evidence type="ECO:0000256" key="2">
    <source>
        <dbReference type="ARBA" id="ARBA00022884"/>
    </source>
</evidence>
<evidence type="ECO:0000259" key="5">
    <source>
        <dbReference type="PROSITE" id="PS50303"/>
    </source>
</evidence>
<dbReference type="SUPFAM" id="SSF48371">
    <property type="entry name" value="ARM repeat"/>
    <property type="match status" value="1"/>
</dbReference>
<dbReference type="PROSITE" id="PS50302">
    <property type="entry name" value="PUM"/>
    <property type="match status" value="1"/>
</dbReference>
<dbReference type="InterPro" id="IPR033133">
    <property type="entry name" value="PUM-HD"/>
</dbReference>
<dbReference type="PROSITE" id="PS50303">
    <property type="entry name" value="PUM_HD"/>
    <property type="match status" value="1"/>
</dbReference>
<dbReference type="SMART" id="SM00025">
    <property type="entry name" value="Pumilio"/>
    <property type="match status" value="5"/>
</dbReference>
<evidence type="ECO:0000313" key="6">
    <source>
        <dbReference type="EMBL" id="KAJ8983930.1"/>
    </source>
</evidence>
<dbReference type="InterPro" id="IPR001313">
    <property type="entry name" value="Pumilio_RNA-bd_rpt"/>
</dbReference>
<keyword evidence="1" id="KW-0677">Repeat</keyword>
<name>A0ABQ9K351_9CUCU</name>
<dbReference type="Pfam" id="PF08144">
    <property type="entry name" value="CPL"/>
    <property type="match status" value="1"/>
</dbReference>
<evidence type="ECO:0000256" key="3">
    <source>
        <dbReference type="PROSITE-ProRule" id="PRU00317"/>
    </source>
</evidence>
<reference evidence="6" key="1">
    <citation type="journal article" date="2023" name="Insect Mol. Biol.">
        <title>Genome sequencing provides insights into the evolution of gene families encoding plant cell wall-degrading enzymes in longhorned beetles.</title>
        <authorList>
            <person name="Shin N.R."/>
            <person name="Okamura Y."/>
            <person name="Kirsch R."/>
            <person name="Pauchet Y."/>
        </authorList>
    </citation>
    <scope>NUCLEOTIDE SEQUENCE</scope>
    <source>
        <strain evidence="6">MMC_N1</strain>
    </source>
</reference>
<dbReference type="InterPro" id="IPR012959">
    <property type="entry name" value="CPL_dom"/>
</dbReference>
<dbReference type="Proteomes" id="UP001162164">
    <property type="component" value="Unassembled WGS sequence"/>
</dbReference>
<dbReference type="Gene3D" id="1.25.10.10">
    <property type="entry name" value="Leucine-rich Repeat Variant"/>
    <property type="match status" value="2"/>
</dbReference>
<feature type="domain" description="PUM-HD" evidence="5">
    <location>
        <begin position="166"/>
        <end position="533"/>
    </location>
</feature>
<sequence length="648" mass="72833">MTKRSTEVEESSLPLKKTKLDTKQSNNRENVNKSAKGISEGNLVKSSKLTNRQKKGDPTPIRNTKVKQFTSNAKKIQLSSEETAKNVEEAFAKSLKTGSPTNIRDVKVKQFSPKTKGKPDRNGQITEKVEDWVKFKKEKKELKLKRKQGKSNFDIVTKAKRMGEDLRRKTLKGGEEKRAEIINQLHNLLKGHYTKFVLAHDTARIVQWLLKYASNIVVQQISKELIPSSVDMLQSKYGIHCVKRLLKYGTADTRSQIIDCMYGHAVKLASHAVSSPVFEYAYSTWATPIPKTISRTGILRRSIQKQQGPRREAHTATKSLKLATLSATKANLVRILNKSLLNSCLVHTVLHQFLSECTEEDRKDMVSQLAAHIVIISNSKDGVRAAMQCIWHGNNKDRKVIIKKLKEDLVELSKHEHGHCTIVTLLDSADDTVLLNKIIISELLKHAKDLAVSECGRKVLLWLVAPEDSTIFHPVFINELKLGREASTSKKSPEIRQKEILGYAISPLLELIEEDAGFWLSNASLAIEMNAIVKAGAENDLAKVYESIAGVLVDPEWKIKEKEKEILGIEHGGIHMMLKKLAQRDKMNLENGNTTFGSVLVGKLNEDVLAEWIKFNRGCFLLVTLFENSSDQTQETLKAKLTNLSKKA</sequence>
<proteinExistence type="predicted"/>
<evidence type="ECO:0000313" key="7">
    <source>
        <dbReference type="Proteomes" id="UP001162164"/>
    </source>
</evidence>
<protein>
    <recommendedName>
        <fullName evidence="5">PUM-HD domain-containing protein</fullName>
    </recommendedName>
</protein>
<dbReference type="InterPro" id="IPR016024">
    <property type="entry name" value="ARM-type_fold"/>
</dbReference>
<feature type="region of interest" description="Disordered" evidence="4">
    <location>
        <begin position="1"/>
        <end position="74"/>
    </location>
</feature>
<evidence type="ECO:0000256" key="1">
    <source>
        <dbReference type="ARBA" id="ARBA00022737"/>
    </source>
</evidence>
<keyword evidence="7" id="KW-1185">Reference proteome</keyword>
<accession>A0ABQ9K351</accession>
<feature type="compositionally biased region" description="Polar residues" evidence="4">
    <location>
        <begin position="23"/>
        <end position="33"/>
    </location>
</feature>